<protein>
    <submittedName>
        <fullName evidence="1">Erythromycin esterase</fullName>
    </submittedName>
</protein>
<dbReference type="Proteomes" id="UP000304148">
    <property type="component" value="Chromosome"/>
</dbReference>
<dbReference type="AlphaFoldDB" id="A0A383RCJ9"/>
<dbReference type="Gene3D" id="3.40.1660.10">
    <property type="entry name" value="EreA-like (biosynthetic domain)"/>
    <property type="match status" value="1"/>
</dbReference>
<proteinExistence type="predicted"/>
<dbReference type="Pfam" id="PF05139">
    <property type="entry name" value="Erythro_esteras"/>
    <property type="match status" value="1"/>
</dbReference>
<organism evidence="1 2">
    <name type="scientific">Paenibacillus alvei</name>
    <name type="common">Bacillus alvei</name>
    <dbReference type="NCBI Taxonomy" id="44250"/>
    <lineage>
        <taxon>Bacteria</taxon>
        <taxon>Bacillati</taxon>
        <taxon>Bacillota</taxon>
        <taxon>Bacilli</taxon>
        <taxon>Bacillales</taxon>
        <taxon>Paenibacillaceae</taxon>
        <taxon>Paenibacillus</taxon>
    </lineage>
</organism>
<dbReference type="PANTHER" id="PTHR31299">
    <property type="entry name" value="ESTERASE, PUTATIVE (AFU_ORTHOLOGUE AFUA_1G05850)-RELATED"/>
    <property type="match status" value="1"/>
</dbReference>
<dbReference type="InterPro" id="IPR007815">
    <property type="entry name" value="Emycin_Estase"/>
</dbReference>
<dbReference type="PANTHER" id="PTHR31299:SF0">
    <property type="entry name" value="ESTERASE, PUTATIVE (AFU_ORTHOLOGUE AFUA_1G05850)-RELATED"/>
    <property type="match status" value="1"/>
</dbReference>
<evidence type="ECO:0000313" key="1">
    <source>
        <dbReference type="EMBL" id="SYX84322.1"/>
    </source>
</evidence>
<dbReference type="InterPro" id="IPR014622">
    <property type="entry name" value="UCP036794_erythomycin"/>
</dbReference>
<dbReference type="PIRSF" id="PIRSF036794">
    <property type="entry name" value="UCP_erythr_ester"/>
    <property type="match status" value="1"/>
</dbReference>
<dbReference type="Gene3D" id="3.30.1870.10">
    <property type="entry name" value="EreA-like, domain 2"/>
    <property type="match status" value="1"/>
</dbReference>
<name>A0A383RCJ9_PAEAL</name>
<dbReference type="EMBL" id="LS992241">
    <property type="protein sequence ID" value="SYX84322.1"/>
    <property type="molecule type" value="Genomic_DNA"/>
</dbReference>
<dbReference type="GO" id="GO:0046677">
    <property type="term" value="P:response to antibiotic"/>
    <property type="evidence" value="ECO:0007669"/>
    <property type="project" value="InterPro"/>
</dbReference>
<sequence>MKQKMRCVGMSIVIGASMITGGCGEKKEDKQVEPTVAAQPVKLSVVESIQSQAKALKTIDPIQPFDDMMPLKDMIGNADYVGLGEASHGSSEIFTMKFRLVKFLVTEMGFTNFGIEEDWGNGLKLNEYIHTGKGNPREFLKLLYPADEIVAMVEWMKDYNADPSHEKKIQFIGLDLKALEQDVFTKVVDSVKLHHPEILSEVEESYKELSAAAVSLQEYMKLTPEKKKKFNANAAKVVKLLENKTLQMNNGIAASELVWVKGTAKVIENYTAMMIPSDYAQIVTLHDQYLADHAEWAKQALGGKTMVWGHNIHVAKGVIDKEMYPKVAGQFLEERFGNKYVAIGTTTTKGKFTAFSEGKLATDTIQQDVNSSNYKFGEVPYEMFMLDVRSLTDQAKEWAQREQPFFDGIAQIIPDRPQYFNASLSEQFDILVHIRETSPSQFREKI</sequence>
<dbReference type="Gene3D" id="1.20.1440.30">
    <property type="entry name" value="Biosynthetic Protein domain"/>
    <property type="match status" value="1"/>
</dbReference>
<dbReference type="PROSITE" id="PS51257">
    <property type="entry name" value="PROKAR_LIPOPROTEIN"/>
    <property type="match status" value="1"/>
</dbReference>
<accession>A0A383RCJ9</accession>
<dbReference type="CDD" id="cd14728">
    <property type="entry name" value="Ere-like"/>
    <property type="match status" value="1"/>
</dbReference>
<gene>
    <name evidence="1" type="ORF">PBLR_12744</name>
</gene>
<dbReference type="InterPro" id="IPR052036">
    <property type="entry name" value="Hydrolase/PRTase-associated"/>
</dbReference>
<reference evidence="2" key="1">
    <citation type="submission" date="2018-08" db="EMBL/GenBank/DDBJ databases">
        <authorList>
            <person name="Chevrot R."/>
        </authorList>
    </citation>
    <scope>NUCLEOTIDE SEQUENCE [LARGE SCALE GENOMIC DNA]</scope>
</reference>
<evidence type="ECO:0000313" key="2">
    <source>
        <dbReference type="Proteomes" id="UP000304148"/>
    </source>
</evidence>
<dbReference type="SUPFAM" id="SSF159501">
    <property type="entry name" value="EreA/ChaN-like"/>
    <property type="match status" value="1"/>
</dbReference>